<dbReference type="Gene3D" id="3.90.1150.200">
    <property type="match status" value="1"/>
</dbReference>
<name>A0ABT6FMZ5_9FLAO</name>
<gene>
    <name evidence="2" type="ORF">OSR52_02085</name>
</gene>
<evidence type="ECO:0000313" key="2">
    <source>
        <dbReference type="EMBL" id="MDG3584640.1"/>
    </source>
</evidence>
<dbReference type="RefSeq" id="WP_277898398.1">
    <property type="nucleotide sequence ID" value="NZ_JAPMUA010000001.1"/>
</dbReference>
<evidence type="ECO:0000313" key="3">
    <source>
        <dbReference type="Proteomes" id="UP001153642"/>
    </source>
</evidence>
<protein>
    <submittedName>
        <fullName evidence="2">DUF1801 domain-containing protein</fullName>
    </submittedName>
</protein>
<dbReference type="Pfam" id="PF08818">
    <property type="entry name" value="DUF1801"/>
    <property type="match status" value="1"/>
</dbReference>
<keyword evidence="3" id="KW-1185">Reference proteome</keyword>
<dbReference type="SUPFAM" id="SSF159888">
    <property type="entry name" value="YdhG-like"/>
    <property type="match status" value="1"/>
</dbReference>
<sequence>MAKTNYQTIDEYHSTFTGDVLKRMQRIRELVHKVAPEAKEVISYQIPAFKIDDKYYLIYYCAFKNHLTLSSPWSEAILKKFEADLKGMKVSKSAIQFPHNMELPLDLIERILRFRKTEI</sequence>
<dbReference type="Proteomes" id="UP001153642">
    <property type="component" value="Unassembled WGS sequence"/>
</dbReference>
<organism evidence="2 3">
    <name type="scientific">Galbibacter pacificus</name>
    <dbReference type="NCBI Taxonomy" id="2996052"/>
    <lineage>
        <taxon>Bacteria</taxon>
        <taxon>Pseudomonadati</taxon>
        <taxon>Bacteroidota</taxon>
        <taxon>Flavobacteriia</taxon>
        <taxon>Flavobacteriales</taxon>
        <taxon>Flavobacteriaceae</taxon>
        <taxon>Galbibacter</taxon>
    </lineage>
</organism>
<dbReference type="EMBL" id="JAPMUA010000001">
    <property type="protein sequence ID" value="MDG3584640.1"/>
    <property type="molecule type" value="Genomic_DNA"/>
</dbReference>
<feature type="domain" description="YdhG-like" evidence="1">
    <location>
        <begin position="23"/>
        <end position="114"/>
    </location>
</feature>
<dbReference type="InterPro" id="IPR014922">
    <property type="entry name" value="YdhG-like"/>
</dbReference>
<accession>A0ABT6FMZ5</accession>
<evidence type="ECO:0000259" key="1">
    <source>
        <dbReference type="Pfam" id="PF08818"/>
    </source>
</evidence>
<reference evidence="2" key="1">
    <citation type="submission" date="2022-11" db="EMBL/GenBank/DDBJ databases">
        <title>High-quality draft genome sequence of Galbibacter sp. strain CMA-7.</title>
        <authorList>
            <person name="Wei L."/>
            <person name="Dong C."/>
            <person name="Shao Z."/>
        </authorList>
    </citation>
    <scope>NUCLEOTIDE SEQUENCE</scope>
    <source>
        <strain evidence="2">CMA-7</strain>
    </source>
</reference>
<proteinExistence type="predicted"/>
<comment type="caution">
    <text evidence="2">The sequence shown here is derived from an EMBL/GenBank/DDBJ whole genome shotgun (WGS) entry which is preliminary data.</text>
</comment>